<dbReference type="Proteomes" id="UP001417504">
    <property type="component" value="Unassembled WGS sequence"/>
</dbReference>
<organism evidence="3 4">
    <name type="scientific">Stephania japonica</name>
    <dbReference type="NCBI Taxonomy" id="461633"/>
    <lineage>
        <taxon>Eukaryota</taxon>
        <taxon>Viridiplantae</taxon>
        <taxon>Streptophyta</taxon>
        <taxon>Embryophyta</taxon>
        <taxon>Tracheophyta</taxon>
        <taxon>Spermatophyta</taxon>
        <taxon>Magnoliopsida</taxon>
        <taxon>Ranunculales</taxon>
        <taxon>Menispermaceae</taxon>
        <taxon>Menispermoideae</taxon>
        <taxon>Cissampelideae</taxon>
        <taxon>Stephania</taxon>
    </lineage>
</organism>
<protein>
    <submittedName>
        <fullName evidence="3">Uncharacterized protein</fullName>
    </submittedName>
</protein>
<keyword evidence="2" id="KW-0472">Membrane</keyword>
<feature type="transmembrane region" description="Helical" evidence="2">
    <location>
        <begin position="203"/>
        <end position="223"/>
    </location>
</feature>
<sequence length="292" mass="31314">MDERLSWLAYLLIAIIFSSAILVFLGWTERFSGYGAYGLAFNAVAVSFLLGFRFVAVLVLVGIILNAVMEPGGGGANAQPRLLMKWNQVLEKIGIQIALLSYLLYSYYASGMEAICFYKNQAILNCIIGAAIGHYACCAGVAMASAVGTTGVMGNLTKATNGGVLTLDESVVAAVGGGFIGVVFSFITFATSRCTFVADFKQLVIVPIALVAGLVGFVTYAILVKAIKSQIPNQAIGNAQSLWTRIFINYRCAHLLSEVLTAGESNSSKLEAEDEDYEKKSKTKTIKEKTYD</sequence>
<accession>A0AAP0F383</accession>
<feature type="transmembrane region" description="Helical" evidence="2">
    <location>
        <begin position="93"/>
        <end position="110"/>
    </location>
</feature>
<name>A0AAP0F383_9MAGN</name>
<evidence type="ECO:0000256" key="2">
    <source>
        <dbReference type="SAM" id="Phobius"/>
    </source>
</evidence>
<feature type="transmembrane region" description="Helical" evidence="2">
    <location>
        <begin position="6"/>
        <end position="27"/>
    </location>
</feature>
<feature type="region of interest" description="Disordered" evidence="1">
    <location>
        <begin position="265"/>
        <end position="292"/>
    </location>
</feature>
<dbReference type="EMBL" id="JBBNAE010000008">
    <property type="protein sequence ID" value="KAK9103100.1"/>
    <property type="molecule type" value="Genomic_DNA"/>
</dbReference>
<feature type="compositionally biased region" description="Basic and acidic residues" evidence="1">
    <location>
        <begin position="277"/>
        <end position="292"/>
    </location>
</feature>
<keyword evidence="2" id="KW-1133">Transmembrane helix</keyword>
<comment type="caution">
    <text evidence="3">The sequence shown here is derived from an EMBL/GenBank/DDBJ whole genome shotgun (WGS) entry which is preliminary data.</text>
</comment>
<gene>
    <name evidence="3" type="ORF">Sjap_020354</name>
</gene>
<feature type="transmembrane region" description="Helical" evidence="2">
    <location>
        <begin position="122"/>
        <end position="147"/>
    </location>
</feature>
<evidence type="ECO:0000313" key="4">
    <source>
        <dbReference type="Proteomes" id="UP001417504"/>
    </source>
</evidence>
<keyword evidence="2" id="KW-0812">Transmembrane</keyword>
<feature type="transmembrane region" description="Helical" evidence="2">
    <location>
        <begin position="39"/>
        <end position="65"/>
    </location>
</feature>
<proteinExistence type="predicted"/>
<keyword evidence="4" id="KW-1185">Reference proteome</keyword>
<reference evidence="3 4" key="1">
    <citation type="submission" date="2024-01" db="EMBL/GenBank/DDBJ databases">
        <title>Genome assemblies of Stephania.</title>
        <authorList>
            <person name="Yang L."/>
        </authorList>
    </citation>
    <scope>NUCLEOTIDE SEQUENCE [LARGE SCALE GENOMIC DNA]</scope>
    <source>
        <strain evidence="3">QJT</strain>
        <tissue evidence="3">Leaf</tissue>
    </source>
</reference>
<dbReference type="AlphaFoldDB" id="A0AAP0F383"/>
<evidence type="ECO:0000313" key="3">
    <source>
        <dbReference type="EMBL" id="KAK9103100.1"/>
    </source>
</evidence>
<feature type="transmembrane region" description="Helical" evidence="2">
    <location>
        <begin position="171"/>
        <end position="191"/>
    </location>
</feature>
<evidence type="ECO:0000256" key="1">
    <source>
        <dbReference type="SAM" id="MobiDB-lite"/>
    </source>
</evidence>